<name>A0A822LEF5_MICAE</name>
<dbReference type="SUPFAM" id="SSF46785">
    <property type="entry name" value="Winged helix' DNA-binding domain"/>
    <property type="match status" value="1"/>
</dbReference>
<evidence type="ECO:0008006" key="3">
    <source>
        <dbReference type="Google" id="ProtNLM"/>
    </source>
</evidence>
<evidence type="ECO:0000313" key="2">
    <source>
        <dbReference type="Proteomes" id="UP000005806"/>
    </source>
</evidence>
<protein>
    <recommendedName>
        <fullName evidence="3">HTH marR-type domain-containing protein</fullName>
    </recommendedName>
</protein>
<evidence type="ECO:0000313" key="1">
    <source>
        <dbReference type="EMBL" id="CCH93649.1"/>
    </source>
</evidence>
<dbReference type="InterPro" id="IPR036390">
    <property type="entry name" value="WH_DNA-bd_sf"/>
</dbReference>
<proteinExistence type="predicted"/>
<organism evidence="1 2">
    <name type="scientific">Microcystis aeruginosa PCC 9432</name>
    <dbReference type="NCBI Taxonomy" id="1160280"/>
    <lineage>
        <taxon>Bacteria</taxon>
        <taxon>Bacillati</taxon>
        <taxon>Cyanobacteriota</taxon>
        <taxon>Cyanophyceae</taxon>
        <taxon>Oscillatoriophycideae</taxon>
        <taxon>Chroococcales</taxon>
        <taxon>Microcystaceae</taxon>
        <taxon>Microcystis</taxon>
    </lineage>
</organism>
<dbReference type="Proteomes" id="UP000005806">
    <property type="component" value="Unassembled WGS sequence"/>
</dbReference>
<reference evidence="1 2" key="1">
    <citation type="submission" date="2012-04" db="EMBL/GenBank/DDBJ databases">
        <authorList>
            <person name="Genoscope - CEA"/>
        </authorList>
    </citation>
    <scope>NUCLEOTIDE SEQUENCE [LARGE SCALE GENOMIC DNA]</scope>
    <source>
        <strain evidence="1 2">9432</strain>
    </source>
</reference>
<accession>A0A822LEF5</accession>
<dbReference type="EMBL" id="CAIH01000251">
    <property type="protein sequence ID" value="CCH93649.1"/>
    <property type="molecule type" value="Genomic_DNA"/>
</dbReference>
<dbReference type="AlphaFoldDB" id="A0A822LEF5"/>
<gene>
    <name evidence="1" type="ORF">MICCA_3240043</name>
</gene>
<comment type="caution">
    <text evidence="1">The sequence shown here is derived from an EMBL/GenBank/DDBJ whole genome shotgun (WGS) entry which is preliminary data.</text>
</comment>
<sequence length="40" mass="4649">MMTVLKNLSQLGLVKRYVEKESPRDRWELTSKGEALLKNS</sequence>